<dbReference type="PANTHER" id="PTHR30193:SF1">
    <property type="entry name" value="ABC TRANSPORTER PERMEASE PROTEIN YESP-RELATED"/>
    <property type="match status" value="1"/>
</dbReference>
<evidence type="ECO:0000256" key="5">
    <source>
        <dbReference type="ARBA" id="ARBA00022989"/>
    </source>
</evidence>
<name>A0A6B1DPD0_9CHLR</name>
<evidence type="ECO:0000256" key="2">
    <source>
        <dbReference type="ARBA" id="ARBA00022448"/>
    </source>
</evidence>
<evidence type="ECO:0000256" key="3">
    <source>
        <dbReference type="ARBA" id="ARBA00022475"/>
    </source>
</evidence>
<comment type="subcellular location">
    <subcellularLocation>
        <location evidence="1 7">Cell membrane</location>
        <topology evidence="1 7">Multi-pass membrane protein</topology>
    </subcellularLocation>
</comment>
<evidence type="ECO:0000256" key="4">
    <source>
        <dbReference type="ARBA" id="ARBA00022692"/>
    </source>
</evidence>
<keyword evidence="3" id="KW-1003">Cell membrane</keyword>
<comment type="similarity">
    <text evidence="7">Belongs to the binding-protein-dependent transport system permease family.</text>
</comment>
<reference evidence="9" key="1">
    <citation type="submission" date="2019-09" db="EMBL/GenBank/DDBJ databases">
        <title>Characterisation of the sponge microbiome using genome-centric metagenomics.</title>
        <authorList>
            <person name="Engelberts J.P."/>
            <person name="Robbins S.J."/>
            <person name="De Goeij J.M."/>
            <person name="Aranda M."/>
            <person name="Bell S.C."/>
            <person name="Webster N.S."/>
        </authorList>
    </citation>
    <scope>NUCLEOTIDE SEQUENCE</scope>
    <source>
        <strain evidence="9">SB0662_bin_9</strain>
    </source>
</reference>
<dbReference type="InterPro" id="IPR035906">
    <property type="entry name" value="MetI-like_sf"/>
</dbReference>
<dbReference type="InterPro" id="IPR051393">
    <property type="entry name" value="ABC_transporter_permease"/>
</dbReference>
<keyword evidence="6 7" id="KW-0472">Membrane</keyword>
<gene>
    <name evidence="9" type="ORF">F4Y08_04445</name>
</gene>
<dbReference type="InterPro" id="IPR000515">
    <property type="entry name" value="MetI-like"/>
</dbReference>
<feature type="transmembrane region" description="Helical" evidence="7">
    <location>
        <begin position="167"/>
        <end position="186"/>
    </location>
</feature>
<evidence type="ECO:0000256" key="1">
    <source>
        <dbReference type="ARBA" id="ARBA00004651"/>
    </source>
</evidence>
<keyword evidence="2 7" id="KW-0813">Transport</keyword>
<accession>A0A6B1DPD0</accession>
<evidence type="ECO:0000256" key="7">
    <source>
        <dbReference type="RuleBase" id="RU363032"/>
    </source>
</evidence>
<dbReference type="GO" id="GO:0005886">
    <property type="term" value="C:plasma membrane"/>
    <property type="evidence" value="ECO:0007669"/>
    <property type="project" value="UniProtKB-SubCell"/>
</dbReference>
<dbReference type="Pfam" id="PF00528">
    <property type="entry name" value="BPD_transp_1"/>
    <property type="match status" value="1"/>
</dbReference>
<feature type="transmembrane region" description="Helical" evidence="7">
    <location>
        <begin position="115"/>
        <end position="135"/>
    </location>
</feature>
<dbReference type="PANTHER" id="PTHR30193">
    <property type="entry name" value="ABC TRANSPORTER PERMEASE PROTEIN"/>
    <property type="match status" value="1"/>
</dbReference>
<dbReference type="Gene3D" id="1.10.3720.10">
    <property type="entry name" value="MetI-like"/>
    <property type="match status" value="1"/>
</dbReference>
<feature type="transmembrane region" description="Helical" evidence="7">
    <location>
        <begin position="82"/>
        <end position="103"/>
    </location>
</feature>
<sequence length="306" mass="33956">MSTPTARGFWKSLRGREALSFYLFIAPWTLGFLAFILGPILASLALGFTRYDIILPAKWVGLENFRDLIADPLFRTSLGNTVYIVLMAVPLGMVVSFLIALLLNQKVRGMAAYRTGYFIPSIVPAVASAALWLYLLQPQWGLVNGFLDLFGIKGPTWLASTTWSKPSIIMLMVWASGGTMIIYLAGLQDIPDTLYEAASIDGASWLRQLVHVTIPLMTPTIFFTLVMGIIGTFQVFSVVFVLTDGMGGPLNSTLVYLIYVYRNAFVFFRMGYASALSLILFLIILVLTLANVRLAGRWVYSEVEME</sequence>
<feature type="transmembrane region" description="Helical" evidence="7">
    <location>
        <begin position="21"/>
        <end position="46"/>
    </location>
</feature>
<dbReference type="GO" id="GO:0055085">
    <property type="term" value="P:transmembrane transport"/>
    <property type="evidence" value="ECO:0007669"/>
    <property type="project" value="InterPro"/>
</dbReference>
<comment type="caution">
    <text evidence="9">The sequence shown here is derived from an EMBL/GenBank/DDBJ whole genome shotgun (WGS) entry which is preliminary data.</text>
</comment>
<protein>
    <submittedName>
        <fullName evidence="9">Sugar ABC transporter permease</fullName>
    </submittedName>
</protein>
<proteinExistence type="inferred from homology"/>
<keyword evidence="4 7" id="KW-0812">Transmembrane</keyword>
<dbReference type="CDD" id="cd06261">
    <property type="entry name" value="TM_PBP2"/>
    <property type="match status" value="1"/>
</dbReference>
<evidence type="ECO:0000256" key="6">
    <source>
        <dbReference type="ARBA" id="ARBA00023136"/>
    </source>
</evidence>
<dbReference type="SUPFAM" id="SSF161098">
    <property type="entry name" value="MetI-like"/>
    <property type="match status" value="1"/>
</dbReference>
<dbReference type="AlphaFoldDB" id="A0A6B1DPD0"/>
<organism evidence="9">
    <name type="scientific">Caldilineaceae bacterium SB0662_bin_9</name>
    <dbReference type="NCBI Taxonomy" id="2605258"/>
    <lineage>
        <taxon>Bacteria</taxon>
        <taxon>Bacillati</taxon>
        <taxon>Chloroflexota</taxon>
        <taxon>Caldilineae</taxon>
        <taxon>Caldilineales</taxon>
        <taxon>Caldilineaceae</taxon>
    </lineage>
</organism>
<feature type="transmembrane region" description="Helical" evidence="7">
    <location>
        <begin position="221"/>
        <end position="242"/>
    </location>
</feature>
<dbReference type="EMBL" id="VXPY01000030">
    <property type="protein sequence ID" value="MYD89579.1"/>
    <property type="molecule type" value="Genomic_DNA"/>
</dbReference>
<feature type="domain" description="ABC transmembrane type-1" evidence="8">
    <location>
        <begin position="78"/>
        <end position="291"/>
    </location>
</feature>
<evidence type="ECO:0000313" key="9">
    <source>
        <dbReference type="EMBL" id="MYD89579.1"/>
    </source>
</evidence>
<evidence type="ECO:0000259" key="8">
    <source>
        <dbReference type="PROSITE" id="PS50928"/>
    </source>
</evidence>
<dbReference type="PROSITE" id="PS50928">
    <property type="entry name" value="ABC_TM1"/>
    <property type="match status" value="1"/>
</dbReference>
<keyword evidence="5 7" id="KW-1133">Transmembrane helix</keyword>